<accession>A0A840AN86</accession>
<dbReference type="Pfam" id="PF17038">
    <property type="entry name" value="CBP_BcsN"/>
    <property type="match status" value="1"/>
</dbReference>
<sequence length="313" mass="33155">MASQRRAAPAVALCVLALATLAACAPRPSDIETSTIANRQPLERAMVAMPPGGPAIVGVIEKRYANSTTQEIVLANSARNPNQNFMRVTMFGPVKLTTGRYNDLANDPLTLMNAGQEMRWYMPGVKMTVSTLYAQNKYGSFGYATGRSSTGDGCIYAWQRIRAPDHDSTMISNQGTIAIRLRYCAPGASDIDLLNVMAGFTINSYFLSPGWNPFGAPPQPPDELGKPGATVLPDATAFTGSVPPVTRPVKPRRVPVASDEADALPAATETYVVPAATETYAVPAATTSTTYPASVPATGSQTRVEGYAVVPPP</sequence>
<protein>
    <recommendedName>
        <fullName evidence="4">Cellulose biosynthesis protein BcsN</fullName>
    </recommendedName>
</protein>
<dbReference type="EMBL" id="JACIDS010000001">
    <property type="protein sequence ID" value="MBB3929985.1"/>
    <property type="molecule type" value="Genomic_DNA"/>
</dbReference>
<gene>
    <name evidence="2" type="ORF">GGR25_001004</name>
</gene>
<reference evidence="2 3" key="1">
    <citation type="submission" date="2020-08" db="EMBL/GenBank/DDBJ databases">
        <title>Genomic Encyclopedia of Type Strains, Phase IV (KMG-IV): sequencing the most valuable type-strain genomes for metagenomic binning, comparative biology and taxonomic classification.</title>
        <authorList>
            <person name="Goeker M."/>
        </authorList>
    </citation>
    <scope>NUCLEOTIDE SEQUENCE [LARGE SCALE GENOMIC DNA]</scope>
    <source>
        <strain evidence="2 3">DSM 25966</strain>
    </source>
</reference>
<dbReference type="InterPro" id="IPR031482">
    <property type="entry name" value="CBP_BcsN"/>
</dbReference>
<evidence type="ECO:0000256" key="1">
    <source>
        <dbReference type="SAM" id="SignalP"/>
    </source>
</evidence>
<dbReference type="PROSITE" id="PS51257">
    <property type="entry name" value="PROKAR_LIPOPROTEIN"/>
    <property type="match status" value="1"/>
</dbReference>
<dbReference type="Proteomes" id="UP000553963">
    <property type="component" value="Unassembled WGS sequence"/>
</dbReference>
<name>A0A840AN86_9HYPH</name>
<proteinExistence type="predicted"/>
<comment type="caution">
    <text evidence="2">The sequence shown here is derived from an EMBL/GenBank/DDBJ whole genome shotgun (WGS) entry which is preliminary data.</text>
</comment>
<evidence type="ECO:0000313" key="3">
    <source>
        <dbReference type="Proteomes" id="UP000553963"/>
    </source>
</evidence>
<dbReference type="RefSeq" id="WP_183397588.1">
    <property type="nucleotide sequence ID" value="NZ_JACIDS010000001.1"/>
</dbReference>
<evidence type="ECO:0000313" key="2">
    <source>
        <dbReference type="EMBL" id="MBB3929985.1"/>
    </source>
</evidence>
<dbReference type="AlphaFoldDB" id="A0A840AN86"/>
<feature type="signal peptide" evidence="1">
    <location>
        <begin position="1"/>
        <end position="25"/>
    </location>
</feature>
<keyword evidence="1" id="KW-0732">Signal</keyword>
<evidence type="ECO:0008006" key="4">
    <source>
        <dbReference type="Google" id="ProtNLM"/>
    </source>
</evidence>
<feature type="chain" id="PRO_5032660608" description="Cellulose biosynthesis protein BcsN" evidence="1">
    <location>
        <begin position="26"/>
        <end position="313"/>
    </location>
</feature>
<keyword evidence="3" id="KW-1185">Reference proteome</keyword>
<organism evidence="2 3">
    <name type="scientific">Kaistia hirudinis</name>
    <dbReference type="NCBI Taxonomy" id="1293440"/>
    <lineage>
        <taxon>Bacteria</taxon>
        <taxon>Pseudomonadati</taxon>
        <taxon>Pseudomonadota</taxon>
        <taxon>Alphaproteobacteria</taxon>
        <taxon>Hyphomicrobiales</taxon>
        <taxon>Kaistiaceae</taxon>
        <taxon>Kaistia</taxon>
    </lineage>
</organism>